<evidence type="ECO:0000256" key="5">
    <source>
        <dbReference type="ARBA" id="ARBA00023315"/>
    </source>
</evidence>
<evidence type="ECO:0000313" key="8">
    <source>
        <dbReference type="EMBL" id="USG61207.1"/>
    </source>
</evidence>
<dbReference type="SUPFAM" id="SSF69593">
    <property type="entry name" value="Glycerol-3-phosphate (1)-acyltransferase"/>
    <property type="match status" value="1"/>
</dbReference>
<keyword evidence="6" id="KW-0812">Transmembrane</keyword>
<dbReference type="PANTHER" id="PTHR10434">
    <property type="entry name" value="1-ACYL-SN-GLYCEROL-3-PHOSPHATE ACYLTRANSFERASE"/>
    <property type="match status" value="1"/>
</dbReference>
<dbReference type="SMART" id="SM00563">
    <property type="entry name" value="PlsC"/>
    <property type="match status" value="1"/>
</dbReference>
<keyword evidence="3" id="KW-0808">Transferase</keyword>
<keyword evidence="9" id="KW-1185">Reference proteome</keyword>
<keyword evidence="6" id="KW-0472">Membrane</keyword>
<evidence type="ECO:0000313" key="9">
    <source>
        <dbReference type="Proteomes" id="UP001056291"/>
    </source>
</evidence>
<sequence>MTILKSICIIIAVFLWTGLLAPFQILVLLFFKKHRYKIPQIYHAGLCRLLQVEVIVSGEISQLRPTLFVLNHISWLDIPVVGKVIPGNFVAKTDVENYPLVGAVSKLQETIFIERTRPSIMGHKGEMQGHLENGDNLILFPEGTSSNGIILQPFKSSYLALAEREIEGRHLPVQPVTIAYSRHRNMSLTRGNMSVVAWVGDEELLAHVWAFLRTGKVTAELRFHKPVTIDDYDSRKTLASDCQLTIAMGLSRALTGRTEAE</sequence>
<dbReference type="PANTHER" id="PTHR10434:SF64">
    <property type="entry name" value="1-ACYL-SN-GLYCEROL-3-PHOSPHATE ACYLTRANSFERASE-RELATED"/>
    <property type="match status" value="1"/>
</dbReference>
<evidence type="ECO:0000256" key="3">
    <source>
        <dbReference type="ARBA" id="ARBA00022679"/>
    </source>
</evidence>
<feature type="domain" description="Phospholipid/glycerol acyltransferase" evidence="7">
    <location>
        <begin position="66"/>
        <end position="181"/>
    </location>
</feature>
<keyword evidence="6" id="KW-1133">Transmembrane helix</keyword>
<evidence type="ECO:0000256" key="1">
    <source>
        <dbReference type="ARBA" id="ARBA00005189"/>
    </source>
</evidence>
<dbReference type="Proteomes" id="UP001056291">
    <property type="component" value="Chromosome"/>
</dbReference>
<dbReference type="Pfam" id="PF01553">
    <property type="entry name" value="Acyltransferase"/>
    <property type="match status" value="1"/>
</dbReference>
<feature type="transmembrane region" description="Helical" evidence="6">
    <location>
        <begin position="7"/>
        <end position="31"/>
    </location>
</feature>
<dbReference type="EMBL" id="CP098747">
    <property type="protein sequence ID" value="USG61207.1"/>
    <property type="molecule type" value="Genomic_DNA"/>
</dbReference>
<gene>
    <name evidence="8" type="ORF">NBZ79_18785</name>
</gene>
<organism evidence="8 9">
    <name type="scientific">Sneathiella marina</name>
    <dbReference type="NCBI Taxonomy" id="2950108"/>
    <lineage>
        <taxon>Bacteria</taxon>
        <taxon>Pseudomonadati</taxon>
        <taxon>Pseudomonadota</taxon>
        <taxon>Alphaproteobacteria</taxon>
        <taxon>Sneathiellales</taxon>
        <taxon>Sneathiellaceae</taxon>
        <taxon>Sneathiella</taxon>
    </lineage>
</organism>
<evidence type="ECO:0000256" key="2">
    <source>
        <dbReference type="ARBA" id="ARBA00022516"/>
    </source>
</evidence>
<proteinExistence type="predicted"/>
<keyword evidence="2" id="KW-0444">Lipid biosynthesis</keyword>
<comment type="pathway">
    <text evidence="1">Lipid metabolism.</text>
</comment>
<keyword evidence="4" id="KW-0443">Lipid metabolism</keyword>
<keyword evidence="5 8" id="KW-0012">Acyltransferase</keyword>
<dbReference type="GO" id="GO:0016746">
    <property type="term" value="F:acyltransferase activity"/>
    <property type="evidence" value="ECO:0007669"/>
    <property type="project" value="UniProtKB-KW"/>
</dbReference>
<protein>
    <submittedName>
        <fullName evidence="8">1-acyl-sn-glycerol-3-phosphate acyltransferase</fullName>
    </submittedName>
</protein>
<evidence type="ECO:0000256" key="4">
    <source>
        <dbReference type="ARBA" id="ARBA00023098"/>
    </source>
</evidence>
<name>A0ABY4W2M9_9PROT</name>
<dbReference type="RefSeq" id="WP_251934194.1">
    <property type="nucleotide sequence ID" value="NZ_CP098747.1"/>
</dbReference>
<evidence type="ECO:0000259" key="7">
    <source>
        <dbReference type="SMART" id="SM00563"/>
    </source>
</evidence>
<reference evidence="8" key="1">
    <citation type="submission" date="2022-06" db="EMBL/GenBank/DDBJ databases">
        <title>Sneathiella actinostolidae sp. nov., isolated from a sea anemonein the Western Pacific Ocean.</title>
        <authorList>
            <person name="Wei M.J."/>
        </authorList>
    </citation>
    <scope>NUCLEOTIDE SEQUENCE</scope>
    <source>
        <strain evidence="8">PHK-P5</strain>
    </source>
</reference>
<accession>A0ABY4W2M9</accession>
<dbReference type="CDD" id="cd07989">
    <property type="entry name" value="LPLAT_AGPAT-like"/>
    <property type="match status" value="1"/>
</dbReference>
<dbReference type="InterPro" id="IPR002123">
    <property type="entry name" value="Plipid/glycerol_acylTrfase"/>
</dbReference>
<evidence type="ECO:0000256" key="6">
    <source>
        <dbReference type="SAM" id="Phobius"/>
    </source>
</evidence>